<name>A0A517PLR7_9PLAN</name>
<evidence type="ECO:0000256" key="8">
    <source>
        <dbReference type="ARBA" id="ARBA00023125"/>
    </source>
</evidence>
<dbReference type="GO" id="GO:0003677">
    <property type="term" value="F:DNA binding"/>
    <property type="evidence" value="ECO:0007669"/>
    <property type="project" value="UniProtKB-KW"/>
</dbReference>
<keyword evidence="2" id="KW-0547">Nucleotide-binding</keyword>
<evidence type="ECO:0000256" key="7">
    <source>
        <dbReference type="ARBA" id="ARBA00022840"/>
    </source>
</evidence>
<keyword evidence="5 11" id="KW-0347">Helicase</keyword>
<keyword evidence="8" id="KW-0238">DNA-binding</keyword>
<proteinExistence type="predicted"/>
<sequence length="1124" mass="127933">MQPEVQILTGTAGSGKTDHLLDEYRRALQAGLERQRPGATLWLSPTIRSRRQVLDRLPGPQLPICFAPNVYTFEAFAETILKSLDEPVQTLPEISKRYLLRSIVDDLIAAGQIHYFSSIAGSSGFLDLISSFISELKREEIWPEEFSTACDRIGSDSEQKDRELAQIYNRYQVALHEMRRYDSEGRFWSARTALQDGMWGPFGEFDLIVLDGFADFTHTQYEILEVLATRTAKLCISLPLEQESRRGDLFAKSVTARRILEERLPGRISVVSFDQPEAGNARNQISQQLFANPREIVPFQETGQLKVLAVAGQRNELEVLAGEIKGLLRQGVLPEEITLAFRSTLEYGDLIDETLKAAGIPYFVGQEQAFSRFPIVRTIFAFLQLEIENWSFDSLMSVLDSSYFAPQWPEYQGGAAVRALSRVLRQLKIDSGKVDLIHALENESRKAVELSARFPDRPERKAAARELNTALKLAQRLHRETQRLEGRELFVTWIEILISIANEFGLPATWADVDPELDPLAKRDKQVWERFQQLLFHAVAEVERIEQFHQKEAQPLDLSGFRSLLLDLLEQQTISLQPEETGRVKVLDASQLRNLNIPYLLVGGLSEASFPRGHREDCLYGEKDRGELNQQGLSLKLHANQQQEEMLLFYEVMTRFTRKLILSYPAISATGQPLFPSPYLTTLIDLFDPLTLQVQQAGELNPLPRPEQTLSRRDLRVLAIDQLKHNRPGVFLNAVQDPELQATIRNILAATEMAVARFEQPGFTEFEGILTSPASRRAIHARFPTEYEFSTTQLELYLACPYQFFAQSVLGIEVPEPPELRTNYLERGIHVHSILTRLIEQLQEQGGRDQLYSAEQVEQLFHELLEQRISENFVGTRLQQVLTRIEKQILEDWGSFFAEQSESYARLFVELWDRVPAVVGREVPFGEVPGEPDPNQRRYQYLTLGEGARETRIRGQIDRIDVGSIKGQKYFNIIDYKTGRSVPSAKEIRSGKKLQLALYLIAARRLEMIDADAEPFHLGYWKIQETGFVMPLHSYRRKQIDPLSGEDLELLETTLDGLVPHLADLIRQGIFPVQVDPGVAHLDPAFQSVCRISQVESYRESLGKEIDLLHVPGPDDESDSTEEA</sequence>
<keyword evidence="4 11" id="KW-0378">Hydrolase</keyword>
<dbReference type="InterPro" id="IPR013986">
    <property type="entry name" value="DExx_box_DNA_helicase_dom_sf"/>
</dbReference>
<keyword evidence="7" id="KW-0067">ATP-binding</keyword>
<evidence type="ECO:0000256" key="5">
    <source>
        <dbReference type="ARBA" id="ARBA00022806"/>
    </source>
</evidence>
<dbReference type="GO" id="GO:0140097">
    <property type="term" value="F:catalytic activity, acting on DNA"/>
    <property type="evidence" value="ECO:0007669"/>
    <property type="project" value="UniProtKB-ARBA"/>
</dbReference>
<dbReference type="Gene3D" id="3.40.50.300">
    <property type="entry name" value="P-loop containing nucleotide triphosphate hydrolases"/>
    <property type="match status" value="3"/>
</dbReference>
<evidence type="ECO:0000256" key="4">
    <source>
        <dbReference type="ARBA" id="ARBA00022801"/>
    </source>
</evidence>
<dbReference type="EMBL" id="CP036266">
    <property type="protein sequence ID" value="QDT20315.1"/>
    <property type="molecule type" value="Genomic_DNA"/>
</dbReference>
<keyword evidence="12" id="KW-1185">Reference proteome</keyword>
<accession>A0A517PLR7</accession>
<feature type="domain" description="UvrD-like helicase C-terminal" evidence="10">
    <location>
        <begin position="275"/>
        <end position="541"/>
    </location>
</feature>
<dbReference type="GO" id="GO:0004386">
    <property type="term" value="F:helicase activity"/>
    <property type="evidence" value="ECO:0007669"/>
    <property type="project" value="UniProtKB-KW"/>
</dbReference>
<dbReference type="Pfam" id="PF12705">
    <property type="entry name" value="PDDEXK_1"/>
    <property type="match status" value="1"/>
</dbReference>
<evidence type="ECO:0000313" key="12">
    <source>
        <dbReference type="Proteomes" id="UP000320421"/>
    </source>
</evidence>
<evidence type="ECO:0000256" key="1">
    <source>
        <dbReference type="ARBA" id="ARBA00022722"/>
    </source>
</evidence>
<dbReference type="AlphaFoldDB" id="A0A517PLR7"/>
<dbReference type="EC" id="3.1.-.-" evidence="11"/>
<dbReference type="PROSITE" id="PS51217">
    <property type="entry name" value="UVRD_HELICASE_CTER"/>
    <property type="match status" value="1"/>
</dbReference>
<keyword evidence="9" id="KW-0234">DNA repair</keyword>
<gene>
    <name evidence="11" type="primary">addB</name>
    <name evidence="11" type="ORF">HG66A1_21010</name>
</gene>
<dbReference type="Gene3D" id="3.90.320.10">
    <property type="match status" value="1"/>
</dbReference>
<dbReference type="PANTHER" id="PTHR30591">
    <property type="entry name" value="RECBCD ENZYME SUBUNIT RECC"/>
    <property type="match status" value="1"/>
</dbReference>
<dbReference type="InterPro" id="IPR011604">
    <property type="entry name" value="PDDEXK-like_dom_sf"/>
</dbReference>
<dbReference type="GO" id="GO:0006281">
    <property type="term" value="P:DNA repair"/>
    <property type="evidence" value="ECO:0007669"/>
    <property type="project" value="UniProtKB-KW"/>
</dbReference>
<evidence type="ECO:0000256" key="2">
    <source>
        <dbReference type="ARBA" id="ARBA00022741"/>
    </source>
</evidence>
<dbReference type="Proteomes" id="UP000320421">
    <property type="component" value="Chromosome"/>
</dbReference>
<dbReference type="SUPFAM" id="SSF52540">
    <property type="entry name" value="P-loop containing nucleoside triphosphate hydrolases"/>
    <property type="match status" value="1"/>
</dbReference>
<reference evidence="11 12" key="1">
    <citation type="submission" date="2019-02" db="EMBL/GenBank/DDBJ databases">
        <title>Deep-cultivation of Planctomycetes and their phenomic and genomic characterization uncovers novel biology.</title>
        <authorList>
            <person name="Wiegand S."/>
            <person name="Jogler M."/>
            <person name="Boedeker C."/>
            <person name="Pinto D."/>
            <person name="Vollmers J."/>
            <person name="Rivas-Marin E."/>
            <person name="Kohn T."/>
            <person name="Peeters S.H."/>
            <person name="Heuer A."/>
            <person name="Rast P."/>
            <person name="Oberbeckmann S."/>
            <person name="Bunk B."/>
            <person name="Jeske O."/>
            <person name="Meyerdierks A."/>
            <person name="Storesund J.E."/>
            <person name="Kallscheuer N."/>
            <person name="Luecker S."/>
            <person name="Lage O.M."/>
            <person name="Pohl T."/>
            <person name="Merkel B.J."/>
            <person name="Hornburger P."/>
            <person name="Mueller R.-W."/>
            <person name="Bruemmer F."/>
            <person name="Labrenz M."/>
            <person name="Spormann A.M."/>
            <person name="Op den Camp H."/>
            <person name="Overmann J."/>
            <person name="Amann R."/>
            <person name="Jetten M.S.M."/>
            <person name="Mascher T."/>
            <person name="Medema M.H."/>
            <person name="Devos D.P."/>
            <person name="Kaster A.-K."/>
            <person name="Ovreas L."/>
            <person name="Rohde M."/>
            <person name="Galperin M.Y."/>
            <person name="Jogler C."/>
        </authorList>
    </citation>
    <scope>NUCLEOTIDE SEQUENCE [LARGE SCALE GENOMIC DNA]</scope>
    <source>
        <strain evidence="11 12">HG66A1</strain>
    </source>
</reference>
<dbReference type="InterPro" id="IPR014017">
    <property type="entry name" value="DNA_helicase_UvrD-like_C"/>
</dbReference>
<dbReference type="Gene3D" id="1.10.10.160">
    <property type="match status" value="1"/>
</dbReference>
<dbReference type="GO" id="GO:0005524">
    <property type="term" value="F:ATP binding"/>
    <property type="evidence" value="ECO:0007669"/>
    <property type="project" value="UniProtKB-KW"/>
</dbReference>
<dbReference type="PANTHER" id="PTHR30591:SF1">
    <property type="entry name" value="RECBCD ENZYME SUBUNIT RECC"/>
    <property type="match status" value="1"/>
</dbReference>
<evidence type="ECO:0000313" key="11">
    <source>
        <dbReference type="EMBL" id="QDT20315.1"/>
    </source>
</evidence>
<keyword evidence="6" id="KW-0269">Exonuclease</keyword>
<dbReference type="Pfam" id="PF13361">
    <property type="entry name" value="UvrD_C"/>
    <property type="match status" value="1"/>
</dbReference>
<keyword evidence="3" id="KW-0227">DNA damage</keyword>
<dbReference type="InterPro" id="IPR027417">
    <property type="entry name" value="P-loop_NTPase"/>
</dbReference>
<protein>
    <submittedName>
        <fullName evidence="11">ATP-dependent helicase/deoxyribonuclease subunit B</fullName>
        <ecNumber evidence="11">3.1.-.-</ecNumber>
    </submittedName>
</protein>
<dbReference type="InterPro" id="IPR038726">
    <property type="entry name" value="PDDEXK_AddAB-type"/>
</dbReference>
<dbReference type="Pfam" id="PF21445">
    <property type="entry name" value="ADDB_N"/>
    <property type="match status" value="1"/>
</dbReference>
<organism evidence="11 12">
    <name type="scientific">Gimesia chilikensis</name>
    <dbReference type="NCBI Taxonomy" id="2605989"/>
    <lineage>
        <taxon>Bacteria</taxon>
        <taxon>Pseudomonadati</taxon>
        <taxon>Planctomycetota</taxon>
        <taxon>Planctomycetia</taxon>
        <taxon>Planctomycetales</taxon>
        <taxon>Planctomycetaceae</taxon>
        <taxon>Gimesia</taxon>
    </lineage>
</organism>
<dbReference type="InterPro" id="IPR049035">
    <property type="entry name" value="ADDB_N"/>
</dbReference>
<evidence type="ECO:0000256" key="3">
    <source>
        <dbReference type="ARBA" id="ARBA00022763"/>
    </source>
</evidence>
<keyword evidence="1" id="KW-0540">Nuclease</keyword>
<evidence type="ECO:0000259" key="10">
    <source>
        <dbReference type="PROSITE" id="PS51217"/>
    </source>
</evidence>
<evidence type="ECO:0000256" key="6">
    <source>
        <dbReference type="ARBA" id="ARBA00022839"/>
    </source>
</evidence>
<dbReference type="GO" id="GO:0006310">
    <property type="term" value="P:DNA recombination"/>
    <property type="evidence" value="ECO:0007669"/>
    <property type="project" value="TreeGrafter"/>
</dbReference>
<dbReference type="GO" id="GO:0004527">
    <property type="term" value="F:exonuclease activity"/>
    <property type="evidence" value="ECO:0007669"/>
    <property type="project" value="UniProtKB-KW"/>
</dbReference>
<evidence type="ECO:0000256" key="9">
    <source>
        <dbReference type="ARBA" id="ARBA00023204"/>
    </source>
</evidence>